<feature type="transmembrane region" description="Helical" evidence="3">
    <location>
        <begin position="351"/>
        <end position="371"/>
    </location>
</feature>
<reference evidence="4 5" key="1">
    <citation type="submission" date="2020-05" db="EMBL/GenBank/DDBJ databases">
        <title>Nakamurella sp. DB0629 isolated from air conditioner.</title>
        <authorList>
            <person name="Kim D.H."/>
            <person name="Kim D.-U."/>
        </authorList>
    </citation>
    <scope>NUCLEOTIDE SEQUENCE [LARGE SCALE GENOMIC DNA]</scope>
    <source>
        <strain evidence="4 5">DB0629</strain>
    </source>
</reference>
<proteinExistence type="predicted"/>
<name>A0A849A7E0_9ACTN</name>
<comment type="caution">
    <text evidence="4">The sequence shown here is derived from an EMBL/GenBank/DDBJ whole genome shotgun (WGS) entry which is preliminary data.</text>
</comment>
<sequence>MSEGLWPGWFDQHRASGPNPSAGAPADAGESVIQRASMLDDAGRPAEAIAVLAPYLAEHPDDPRALLVLGWAQLHADDGFGAADTSHRLLARAPDALNPMLLAATVFAHNRDHRAAAAVADRAIALAPHAAVAYRVRAQVDLATGVTGPATRAFADQAVRLDPQSSAALLTAGTAALEARDRAAARNLLERAAAMDPDNLAVRNELARLDMGRGGSLRAAGDFASIVRDDPTQRVALHNLRVAVWKAFGTAHLVLWAAMFVVGRIHWLAGNDGGRDGRPGWLPILAAVAVLATGAAWAIQLQRAGNGLTAGLAAGRTVLASDRLLQIGFPAHVGCLLALLLSALLPGNAGQVAFFVALALLVLASITTWIAGRRWPAAAARWADQPPDGACLRGQPVPDRCRPLISAGR</sequence>
<keyword evidence="3" id="KW-0472">Membrane</keyword>
<feature type="transmembrane region" description="Helical" evidence="3">
    <location>
        <begin position="243"/>
        <end position="269"/>
    </location>
</feature>
<feature type="repeat" description="TPR" evidence="1">
    <location>
        <begin position="166"/>
        <end position="199"/>
    </location>
</feature>
<dbReference type="AlphaFoldDB" id="A0A849A7E0"/>
<evidence type="ECO:0000313" key="4">
    <source>
        <dbReference type="EMBL" id="NNG34961.1"/>
    </source>
</evidence>
<evidence type="ECO:0000313" key="5">
    <source>
        <dbReference type="Proteomes" id="UP000562984"/>
    </source>
</evidence>
<feature type="transmembrane region" description="Helical" evidence="3">
    <location>
        <begin position="324"/>
        <end position="345"/>
    </location>
</feature>
<dbReference type="Pfam" id="PF13428">
    <property type="entry name" value="TPR_14"/>
    <property type="match status" value="1"/>
</dbReference>
<dbReference type="InterPro" id="IPR019734">
    <property type="entry name" value="TPR_rpt"/>
</dbReference>
<gene>
    <name evidence="4" type="ORF">HKD39_04380</name>
</gene>
<feature type="region of interest" description="Disordered" evidence="2">
    <location>
        <begin position="1"/>
        <end position="29"/>
    </location>
</feature>
<dbReference type="PROSITE" id="PS50005">
    <property type="entry name" value="TPR"/>
    <property type="match status" value="1"/>
</dbReference>
<evidence type="ECO:0000256" key="3">
    <source>
        <dbReference type="SAM" id="Phobius"/>
    </source>
</evidence>
<dbReference type="EMBL" id="JABEND010000002">
    <property type="protein sequence ID" value="NNG34961.1"/>
    <property type="molecule type" value="Genomic_DNA"/>
</dbReference>
<dbReference type="InterPro" id="IPR011990">
    <property type="entry name" value="TPR-like_helical_dom_sf"/>
</dbReference>
<evidence type="ECO:0000256" key="1">
    <source>
        <dbReference type="PROSITE-ProRule" id="PRU00339"/>
    </source>
</evidence>
<protein>
    <submittedName>
        <fullName evidence="4">Tetratricopeptide repeat protein</fullName>
    </submittedName>
</protein>
<feature type="compositionally biased region" description="Low complexity" evidence="2">
    <location>
        <begin position="15"/>
        <end position="29"/>
    </location>
</feature>
<dbReference type="Gene3D" id="1.25.40.10">
    <property type="entry name" value="Tetratricopeptide repeat domain"/>
    <property type="match status" value="1"/>
</dbReference>
<organism evidence="4 5">
    <name type="scientific">Nakamurella aerolata</name>
    <dbReference type="NCBI Taxonomy" id="1656892"/>
    <lineage>
        <taxon>Bacteria</taxon>
        <taxon>Bacillati</taxon>
        <taxon>Actinomycetota</taxon>
        <taxon>Actinomycetes</taxon>
        <taxon>Nakamurellales</taxon>
        <taxon>Nakamurellaceae</taxon>
        <taxon>Nakamurella</taxon>
    </lineage>
</organism>
<dbReference type="RefSeq" id="WP_171198617.1">
    <property type="nucleotide sequence ID" value="NZ_JABEND010000002.1"/>
</dbReference>
<feature type="transmembrane region" description="Helical" evidence="3">
    <location>
        <begin position="281"/>
        <end position="299"/>
    </location>
</feature>
<keyword evidence="3" id="KW-0812">Transmembrane</keyword>
<keyword evidence="5" id="KW-1185">Reference proteome</keyword>
<accession>A0A849A7E0</accession>
<keyword evidence="3" id="KW-1133">Transmembrane helix</keyword>
<evidence type="ECO:0000256" key="2">
    <source>
        <dbReference type="SAM" id="MobiDB-lite"/>
    </source>
</evidence>
<dbReference type="Proteomes" id="UP000562984">
    <property type="component" value="Unassembled WGS sequence"/>
</dbReference>
<dbReference type="SUPFAM" id="SSF48452">
    <property type="entry name" value="TPR-like"/>
    <property type="match status" value="1"/>
</dbReference>
<keyword evidence="1" id="KW-0802">TPR repeat</keyword>